<keyword evidence="2" id="KW-1185">Reference proteome</keyword>
<reference evidence="1 2" key="1">
    <citation type="journal article" date="2011" name="PLoS ONE">
        <title>The entomopathogenic bacterial endosymbionts xenorhabdus and photorhabdus: convergent lifestyles from divergent genomes.</title>
        <authorList>
            <person name="Chaston J.M."/>
            <person name="Suen G."/>
            <person name="Tucker S.L."/>
            <person name="Andersen A.W."/>
            <person name="Bhasin A."/>
            <person name="Bode E."/>
            <person name="Bode H.B."/>
            <person name="Brachmann A.O."/>
            <person name="Cowles C.E."/>
            <person name="Cowles K.N."/>
            <person name="Darby C."/>
            <person name="de Leon L."/>
            <person name="Drace K."/>
            <person name="Du Z."/>
            <person name="Givaudan A."/>
            <person name="Herbert Tran E.E."/>
            <person name="Jewell K.A."/>
            <person name="Knack J.J."/>
            <person name="Krasomil-Osterfeld K.C."/>
            <person name="Kukor R."/>
            <person name="Lanois A."/>
            <person name="Latreille P."/>
            <person name="Leimgruber N.K."/>
            <person name="Lipke C.M."/>
            <person name="Liu R."/>
            <person name="Lu X."/>
            <person name="Martens E.C."/>
            <person name="Marri P.R."/>
            <person name="Medigue C."/>
            <person name="Menard M.L."/>
            <person name="Miller N.M."/>
            <person name="Morales-Soto N."/>
            <person name="Norton S."/>
            <person name="Ogier J.C."/>
            <person name="Orchard S.S."/>
            <person name="Park D."/>
            <person name="Park Y."/>
            <person name="Qurollo B.A."/>
            <person name="Sugar D.R."/>
            <person name="Richards G.R."/>
            <person name="Rouy Z."/>
            <person name="Slominski B."/>
            <person name="Slominski K."/>
            <person name="Snyder H."/>
            <person name="Tjaden B.C."/>
            <person name="van der Hoeven R."/>
            <person name="Welch R.D."/>
            <person name="Wheeler C."/>
            <person name="Xiang B."/>
            <person name="Barbazuk B."/>
            <person name="Gaudriault S."/>
            <person name="Goodner B."/>
            <person name="Slater S.C."/>
            <person name="Forst S."/>
            <person name="Goldman B.S."/>
            <person name="Goodrich-Blair H."/>
        </authorList>
    </citation>
    <scope>NUCLEOTIDE SEQUENCE [LARGE SCALE GENOMIC DNA]</scope>
    <source>
        <strain evidence="2">ATCC 19061 / DSM 3370 / CCUG 14189 / LMG 1036 / NCIMB 9965 / AN6</strain>
    </source>
</reference>
<sequence length="57" mass="6658">MRSMGFVFRVFQGSSIVAAIMFNLVKNPLKRGHLQGVIFSYLHSKQYILYHNDERLV</sequence>
<dbReference type="HOGENOM" id="CLU_2995716_0_0_6"/>
<evidence type="ECO:0000313" key="1">
    <source>
        <dbReference type="EMBL" id="CBJ89182.1"/>
    </source>
</evidence>
<gene>
    <name evidence="1" type="ordered locus">XNC1_1111</name>
</gene>
<proteinExistence type="predicted"/>
<accession>D3V8Y4</accession>
<protein>
    <submittedName>
        <fullName evidence="1">Uncharacterized protein</fullName>
    </submittedName>
</protein>
<name>D3V8Y4_XENNA</name>
<dbReference type="Proteomes" id="UP000008075">
    <property type="component" value="Chromosome"/>
</dbReference>
<dbReference type="KEGG" id="xne:XNC1_1111"/>
<organism evidence="1 2">
    <name type="scientific">Xenorhabdus nematophila (strain ATCC 19061 / DSM 3370 / CCUG 14189 / LMG 1036 / NCIMB 9965 / AN6)</name>
    <dbReference type="NCBI Taxonomy" id="406817"/>
    <lineage>
        <taxon>Bacteria</taxon>
        <taxon>Pseudomonadati</taxon>
        <taxon>Pseudomonadota</taxon>
        <taxon>Gammaproteobacteria</taxon>
        <taxon>Enterobacterales</taxon>
        <taxon>Morganellaceae</taxon>
        <taxon>Xenorhabdus</taxon>
    </lineage>
</organism>
<evidence type="ECO:0000313" key="2">
    <source>
        <dbReference type="Proteomes" id="UP000008075"/>
    </source>
</evidence>
<dbReference type="AlphaFoldDB" id="D3V8Y4"/>
<dbReference type="EMBL" id="FN667742">
    <property type="protein sequence ID" value="CBJ89182.1"/>
    <property type="molecule type" value="Genomic_DNA"/>
</dbReference>